<keyword evidence="3" id="KW-0808">Transferase</keyword>
<sequence length="650" mass="69837">MTLPLSPVFGPQTARDLDREVLLTDGLGGFSMSSLAGAPTRSYSGLAVSHQPPVDRRVMFITPLETLDVAGRTATLHAFEVAPGTLEGDGLHTLESVVLQGLLPLRTQVAHGVRVQRRAFMPRHAGTLVLLYDVDAREEVTLTLGGLFTDRDMHAVCPQAPTLTFSVQGPHATIQGTHTLQMHVHAPGGTVTALFPAPYTQRLHYRQEAARGEADTDRALGATLFQVTLPAGGGRVALVVDGLEEGALDPWGAWEAEVSRRSGLVRTAQATTGLRDEDTAHLTLAADAYLVRRASVDSVSVIAGYPWFADWGRDSMIALSGLLLTTGRFTEARGLLETFLRYAQRGLVPNNFYDDGSGAGYNTVDGSLWLFQAFERYVHASGDEAFARAHLPALRAILQHHVDGTDFGIGVDARDGLLRAGAPRVQLTWMDVRIEDWVVTPRHGKPVEINALWIGALAVEGRLSARLGEAAQFGTALTRAQASFAAFWNADAGFPYDVLHDDGTADAAIRPNALLALALPDTPATAEQLDAALRVAETHLLTPLGLRTLSPEDAAYRGAYGGHRLVRDAAYHQGTVWPWPLGAYVTLLLRRGDVVRARWALAGLRAHLWEAGVGGVSEVFAGTTLAPGGCPFQAWSVAEVLRAHVAVSRH</sequence>
<evidence type="ECO:0000313" key="4">
    <source>
        <dbReference type="Proteomes" id="UP000008635"/>
    </source>
</evidence>
<dbReference type="InterPro" id="IPR008928">
    <property type="entry name" value="6-hairpin_glycosidase_sf"/>
</dbReference>
<evidence type="ECO:0000313" key="3">
    <source>
        <dbReference type="EMBL" id="ADV68440.1"/>
    </source>
</evidence>
<dbReference type="GO" id="GO:0004135">
    <property type="term" value="F:amylo-alpha-1,6-glucosidase activity"/>
    <property type="evidence" value="ECO:0007669"/>
    <property type="project" value="InterPro"/>
</dbReference>
<dbReference type="AlphaFoldDB" id="E8UBK1"/>
<accession>E8UBK1</accession>
<reference evidence="3 4" key="1">
    <citation type="journal article" date="2011" name="Stand. Genomic Sci.">
        <title>Complete genome sequence of Deinococcus maricopensis type strain (LB-34).</title>
        <authorList>
            <person name="Pukall R."/>
            <person name="Zeytun A."/>
            <person name="Lucas S."/>
            <person name="Lapidus A."/>
            <person name="Hammon N."/>
            <person name="Deshpande S."/>
            <person name="Nolan M."/>
            <person name="Cheng J.F."/>
            <person name="Pitluck S."/>
            <person name="Liolios K."/>
            <person name="Pagani I."/>
            <person name="Mikhailova N."/>
            <person name="Ivanova N."/>
            <person name="Mavromatis K."/>
            <person name="Pati A."/>
            <person name="Tapia R."/>
            <person name="Han C."/>
            <person name="Goodwin L."/>
            <person name="Chen A."/>
            <person name="Palaniappan K."/>
            <person name="Land M."/>
            <person name="Hauser L."/>
            <person name="Chang Y.J."/>
            <person name="Jeffries C.D."/>
            <person name="Brambilla E.M."/>
            <person name="Rohde M."/>
            <person name="Goker M."/>
            <person name="Detter J.C."/>
            <person name="Woyke T."/>
            <person name="Bristow J."/>
            <person name="Eisen J.A."/>
            <person name="Markowitz V."/>
            <person name="Hugenholtz P."/>
            <person name="Kyrpides N.C."/>
            <person name="Klenk H.P."/>
        </authorList>
    </citation>
    <scope>NUCLEOTIDE SEQUENCE [LARGE SCALE GENOMIC DNA]</scope>
    <source>
        <strain evidence="4">DSM 21211 / LMG 22137 / NRRL B-23946 / LB-34</strain>
    </source>
</reference>
<dbReference type="OrthoDB" id="9761875at2"/>
<gene>
    <name evidence="3" type="ordered locus">Deima_2811</name>
</gene>
<dbReference type="EC" id="2.4.1.25" evidence="3"/>
<dbReference type="InterPro" id="IPR024742">
    <property type="entry name" value="Glycogen_debranch_N"/>
</dbReference>
<feature type="domain" description="Glycogen debranching enzyme bacterial and archaeal type N-terminal" evidence="2">
    <location>
        <begin position="19"/>
        <end position="232"/>
    </location>
</feature>
<dbReference type="InterPro" id="IPR012341">
    <property type="entry name" value="6hp_glycosidase-like_sf"/>
</dbReference>
<organism evidence="3 4">
    <name type="scientific">Deinococcus maricopensis (strain DSM 21211 / LMG 22137 / NRRL B-23946 / LB-34)</name>
    <dbReference type="NCBI Taxonomy" id="709986"/>
    <lineage>
        <taxon>Bacteria</taxon>
        <taxon>Thermotogati</taxon>
        <taxon>Deinococcota</taxon>
        <taxon>Deinococci</taxon>
        <taxon>Deinococcales</taxon>
        <taxon>Deinococcaceae</taxon>
        <taxon>Deinococcus</taxon>
    </lineage>
</organism>
<dbReference type="InterPro" id="IPR010401">
    <property type="entry name" value="AGL/Gdb1"/>
</dbReference>
<dbReference type="STRING" id="709986.Deima_2811"/>
<keyword evidence="3" id="KW-0328">Glycosyltransferase</keyword>
<dbReference type="GO" id="GO:0004134">
    <property type="term" value="F:4-alpha-glucanotransferase activity"/>
    <property type="evidence" value="ECO:0007669"/>
    <property type="project" value="UniProtKB-EC"/>
</dbReference>
<dbReference type="GO" id="GO:0005980">
    <property type="term" value="P:glycogen catabolic process"/>
    <property type="evidence" value="ECO:0007669"/>
    <property type="project" value="InterPro"/>
</dbReference>
<evidence type="ECO:0000259" key="2">
    <source>
        <dbReference type="Pfam" id="PF12439"/>
    </source>
</evidence>
<name>E8UBK1_DEIML</name>
<feature type="domain" description="Glycogen debranching enzyme C-terminal" evidence="1">
    <location>
        <begin position="285"/>
        <end position="642"/>
    </location>
</feature>
<dbReference type="Proteomes" id="UP000008635">
    <property type="component" value="Chromosome"/>
</dbReference>
<dbReference type="eggNOG" id="COG3408">
    <property type="taxonomic scope" value="Bacteria"/>
</dbReference>
<dbReference type="InterPro" id="IPR032790">
    <property type="entry name" value="GDE_C"/>
</dbReference>
<dbReference type="PANTHER" id="PTHR10569:SF2">
    <property type="entry name" value="GLYCOGEN DEBRANCHING ENZYME"/>
    <property type="match status" value="1"/>
</dbReference>
<dbReference type="PANTHER" id="PTHR10569">
    <property type="entry name" value="GLYCOGEN DEBRANCHING ENZYME"/>
    <property type="match status" value="1"/>
</dbReference>
<dbReference type="Pfam" id="PF06202">
    <property type="entry name" value="GDE_C"/>
    <property type="match status" value="1"/>
</dbReference>
<reference evidence="4" key="2">
    <citation type="submission" date="2011-01" db="EMBL/GenBank/DDBJ databases">
        <title>The complete genome of Deinococcus maricopensis DSM 21211.</title>
        <authorList>
            <consortium name="US DOE Joint Genome Institute (JGI-PGF)"/>
            <person name="Lucas S."/>
            <person name="Copeland A."/>
            <person name="Lapidus A."/>
            <person name="Goodwin L."/>
            <person name="Pitluck S."/>
            <person name="Kyrpides N."/>
            <person name="Mavromatis K."/>
            <person name="Pagani I."/>
            <person name="Ivanova N."/>
            <person name="Ovchinnikova G."/>
            <person name="Zeytun A."/>
            <person name="Detter J.C."/>
            <person name="Han C."/>
            <person name="Land M."/>
            <person name="Hauser L."/>
            <person name="Markowitz V."/>
            <person name="Cheng J.-F."/>
            <person name="Hugenholtz P."/>
            <person name="Woyke T."/>
            <person name="Wu D."/>
            <person name="Pukall R."/>
            <person name="Gehrich-Schroeter G."/>
            <person name="Brambilla E."/>
            <person name="Klenk H.-P."/>
            <person name="Eisen J.A."/>
        </authorList>
    </citation>
    <scope>NUCLEOTIDE SEQUENCE [LARGE SCALE GENOMIC DNA]</scope>
    <source>
        <strain evidence="4">DSM 21211 / LMG 22137 / NRRL B-23946 / LB-34</strain>
    </source>
</reference>
<keyword evidence="4" id="KW-1185">Reference proteome</keyword>
<dbReference type="Pfam" id="PF12439">
    <property type="entry name" value="GDE_N"/>
    <property type="match status" value="1"/>
</dbReference>
<dbReference type="RefSeq" id="WP_013557944.1">
    <property type="nucleotide sequence ID" value="NC_014958.1"/>
</dbReference>
<dbReference type="Gene3D" id="1.50.10.10">
    <property type="match status" value="1"/>
</dbReference>
<evidence type="ECO:0000259" key="1">
    <source>
        <dbReference type="Pfam" id="PF06202"/>
    </source>
</evidence>
<dbReference type="SUPFAM" id="SSF48208">
    <property type="entry name" value="Six-hairpin glycosidases"/>
    <property type="match status" value="1"/>
</dbReference>
<dbReference type="KEGG" id="dmr:Deima_2811"/>
<dbReference type="EMBL" id="CP002454">
    <property type="protein sequence ID" value="ADV68440.1"/>
    <property type="molecule type" value="Genomic_DNA"/>
</dbReference>
<proteinExistence type="predicted"/>
<dbReference type="HOGENOM" id="CLU_026835_0_0_0"/>
<protein>
    <submittedName>
        <fullName evidence="3">4-alpha-glucanotransferase</fullName>
        <ecNumber evidence="3">2.4.1.25</ecNumber>
    </submittedName>
</protein>